<evidence type="ECO:0000259" key="3">
    <source>
        <dbReference type="Pfam" id="PF13511"/>
    </source>
</evidence>
<name>A0A1D8IQ73_9GAMM</name>
<protein>
    <recommendedName>
        <fullName evidence="3">DUF4124 domain-containing protein</fullName>
    </recommendedName>
</protein>
<gene>
    <name evidence="4" type="ORF">BI364_12075</name>
</gene>
<evidence type="ECO:0000256" key="1">
    <source>
        <dbReference type="SAM" id="MobiDB-lite"/>
    </source>
</evidence>
<proteinExistence type="predicted"/>
<dbReference type="InterPro" id="IPR025392">
    <property type="entry name" value="DUF4124"/>
</dbReference>
<evidence type="ECO:0000256" key="2">
    <source>
        <dbReference type="SAM" id="SignalP"/>
    </source>
</evidence>
<feature type="domain" description="DUF4124" evidence="3">
    <location>
        <begin position="14"/>
        <end position="55"/>
    </location>
</feature>
<keyword evidence="2" id="KW-0732">Signal</keyword>
<dbReference type="Proteomes" id="UP000095401">
    <property type="component" value="Chromosome"/>
</dbReference>
<feature type="chain" id="PRO_5009108343" description="DUF4124 domain-containing protein" evidence="2">
    <location>
        <begin position="25"/>
        <end position="146"/>
    </location>
</feature>
<feature type="region of interest" description="Disordered" evidence="1">
    <location>
        <begin position="38"/>
        <end position="90"/>
    </location>
</feature>
<organism evidence="4 5">
    <name type="scientific">Acidihalobacter yilgarnensis</name>
    <dbReference type="NCBI Taxonomy" id="2819280"/>
    <lineage>
        <taxon>Bacteria</taxon>
        <taxon>Pseudomonadati</taxon>
        <taxon>Pseudomonadota</taxon>
        <taxon>Gammaproteobacteria</taxon>
        <taxon>Chromatiales</taxon>
        <taxon>Ectothiorhodospiraceae</taxon>
        <taxon>Acidihalobacter</taxon>
    </lineage>
</organism>
<dbReference type="Pfam" id="PF13511">
    <property type="entry name" value="DUF4124"/>
    <property type="match status" value="1"/>
</dbReference>
<feature type="signal peptide" evidence="2">
    <location>
        <begin position="1"/>
        <end position="24"/>
    </location>
</feature>
<accession>A0A1D8IQ73</accession>
<evidence type="ECO:0000313" key="5">
    <source>
        <dbReference type="Proteomes" id="UP000095401"/>
    </source>
</evidence>
<keyword evidence="5" id="KW-1185">Reference proteome</keyword>
<feature type="compositionally biased region" description="Polar residues" evidence="1">
    <location>
        <begin position="38"/>
        <end position="52"/>
    </location>
</feature>
<dbReference type="EMBL" id="CP017415">
    <property type="protein sequence ID" value="AOU98597.1"/>
    <property type="molecule type" value="Genomic_DNA"/>
</dbReference>
<dbReference type="AlphaFoldDB" id="A0A1D8IQ73"/>
<evidence type="ECO:0000313" key="4">
    <source>
        <dbReference type="EMBL" id="AOU98597.1"/>
    </source>
</evidence>
<sequence length="146" mass="15988">MGFRTSIASLAAALLFVTPFIAHAAIYKWVDGQGVTHYSQTPPSGQRYTQIDTPEGNGMQMPGPNPPTATGSPAPKVPHAAPTKPTKIPHLKQNCALANQNIKTLEMPRRVRVVKPDGSVEWLDDAQRAQRLEQAKSFVKRFCTQN</sequence>
<dbReference type="KEGG" id="aprs:BI364_12075"/>
<reference evidence="5" key="1">
    <citation type="submission" date="2016-09" db="EMBL/GenBank/DDBJ databases">
        <title>Acidihalobacter prosperus F5.</title>
        <authorList>
            <person name="Khaleque H.N."/>
            <person name="Ramsay J.P."/>
            <person name="Kaksonen A.H."/>
            <person name="Boxall N.J."/>
            <person name="Watkin E.L.J."/>
        </authorList>
    </citation>
    <scope>NUCLEOTIDE SEQUENCE [LARGE SCALE GENOMIC DNA]</scope>
    <source>
        <strain evidence="5">F5</strain>
    </source>
</reference>